<dbReference type="InterPro" id="IPR037185">
    <property type="entry name" value="EmrE-like"/>
</dbReference>
<evidence type="ECO:0000313" key="4">
    <source>
        <dbReference type="Proteomes" id="UP000306918"/>
    </source>
</evidence>
<keyword evidence="4" id="KW-1185">Reference proteome</keyword>
<accession>A0A4V4H1D4</accession>
<evidence type="ECO:0000256" key="1">
    <source>
        <dbReference type="SAM" id="Phobius"/>
    </source>
</evidence>
<dbReference type="OrthoDB" id="9150437at2"/>
<dbReference type="InterPro" id="IPR000620">
    <property type="entry name" value="EamA_dom"/>
</dbReference>
<evidence type="ECO:0000259" key="2">
    <source>
        <dbReference type="Pfam" id="PF00892"/>
    </source>
</evidence>
<dbReference type="SUPFAM" id="SSF103481">
    <property type="entry name" value="Multidrug resistance efflux transporter EmrE"/>
    <property type="match status" value="2"/>
</dbReference>
<dbReference type="Pfam" id="PF00892">
    <property type="entry name" value="EamA"/>
    <property type="match status" value="2"/>
</dbReference>
<feature type="transmembrane region" description="Helical" evidence="1">
    <location>
        <begin position="71"/>
        <end position="89"/>
    </location>
</feature>
<name>A0A4V4H1D4_9BACT</name>
<feature type="transmembrane region" description="Helical" evidence="1">
    <location>
        <begin position="32"/>
        <end position="50"/>
    </location>
</feature>
<proteinExistence type="predicted"/>
<feature type="domain" description="EamA" evidence="2">
    <location>
        <begin position="6"/>
        <end position="139"/>
    </location>
</feature>
<feature type="transmembrane region" description="Helical" evidence="1">
    <location>
        <begin position="268"/>
        <end position="291"/>
    </location>
</feature>
<feature type="transmembrane region" description="Helical" evidence="1">
    <location>
        <begin position="206"/>
        <end position="228"/>
    </location>
</feature>
<dbReference type="PANTHER" id="PTHR22911:SF79">
    <property type="entry name" value="MOBA-LIKE NTP TRANSFERASE DOMAIN-CONTAINING PROTEIN"/>
    <property type="match status" value="1"/>
</dbReference>
<feature type="transmembrane region" description="Helical" evidence="1">
    <location>
        <begin position="240"/>
        <end position="262"/>
    </location>
</feature>
<sequence>MRKAFLQLHIAVFLAGFTGILGKLITLNEALLVWYRLLITVITLWVLYLFQRKLHRTCPERSRRGAGIARIIAVGAIVALHWVTFYASIKYANVSVALVCFSAVGFFTAILEPLITRKPFNKNELLLGLLVIAGIYLIFHFDPHFKTGIIFGIISALLASLFPVFNRLLVQEHKPETVTLYQLSGGFLFLTLLLPFYLYFVPADHILPTITDAGWLLVLSWFCTVWAFNLSMNALKKISAFTVNLTYNLEPLYGIALAFIIYREDKLLSGSFYIGLLLIVLSVFLQTWLVYRGRKKS</sequence>
<feature type="domain" description="EamA" evidence="2">
    <location>
        <begin position="147"/>
        <end position="285"/>
    </location>
</feature>
<dbReference type="AlphaFoldDB" id="A0A4V4H1D4"/>
<evidence type="ECO:0000313" key="3">
    <source>
        <dbReference type="EMBL" id="THU40026.1"/>
    </source>
</evidence>
<feature type="transmembrane region" description="Helical" evidence="1">
    <location>
        <begin position="147"/>
        <end position="166"/>
    </location>
</feature>
<comment type="caution">
    <text evidence="3">The sequence shown here is derived from an EMBL/GenBank/DDBJ whole genome shotgun (WGS) entry which is preliminary data.</text>
</comment>
<feature type="transmembrane region" description="Helical" evidence="1">
    <location>
        <begin position="125"/>
        <end position="141"/>
    </location>
</feature>
<feature type="transmembrane region" description="Helical" evidence="1">
    <location>
        <begin position="178"/>
        <end position="200"/>
    </location>
</feature>
<dbReference type="Proteomes" id="UP000306918">
    <property type="component" value="Unassembled WGS sequence"/>
</dbReference>
<reference evidence="3 4" key="1">
    <citation type="submission" date="2019-04" db="EMBL/GenBank/DDBJ databases">
        <title>Niastella caeni sp. nov., isolated from activated sludge.</title>
        <authorList>
            <person name="Sheng M."/>
        </authorList>
    </citation>
    <scope>NUCLEOTIDE SEQUENCE [LARGE SCALE GENOMIC DNA]</scope>
    <source>
        <strain evidence="3 4">HX-2-15</strain>
    </source>
</reference>
<keyword evidence="1" id="KW-0812">Transmembrane</keyword>
<gene>
    <name evidence="3" type="ORF">FAM09_09070</name>
</gene>
<protein>
    <submittedName>
        <fullName evidence="3">EamA family transporter</fullName>
    </submittedName>
</protein>
<feature type="transmembrane region" description="Helical" evidence="1">
    <location>
        <begin position="95"/>
        <end position="113"/>
    </location>
</feature>
<dbReference type="EMBL" id="STFF01000002">
    <property type="protein sequence ID" value="THU40026.1"/>
    <property type="molecule type" value="Genomic_DNA"/>
</dbReference>
<keyword evidence="1" id="KW-1133">Transmembrane helix</keyword>
<keyword evidence="1" id="KW-0472">Membrane</keyword>
<dbReference type="PANTHER" id="PTHR22911">
    <property type="entry name" value="ACYL-MALONYL CONDENSING ENZYME-RELATED"/>
    <property type="match status" value="1"/>
</dbReference>
<dbReference type="GO" id="GO:0016020">
    <property type="term" value="C:membrane"/>
    <property type="evidence" value="ECO:0007669"/>
    <property type="project" value="InterPro"/>
</dbReference>
<dbReference type="RefSeq" id="WP_136576780.1">
    <property type="nucleotide sequence ID" value="NZ_STFF01000002.1"/>
</dbReference>
<organism evidence="3 4">
    <name type="scientific">Niastella caeni</name>
    <dbReference type="NCBI Taxonomy" id="2569763"/>
    <lineage>
        <taxon>Bacteria</taxon>
        <taxon>Pseudomonadati</taxon>
        <taxon>Bacteroidota</taxon>
        <taxon>Chitinophagia</taxon>
        <taxon>Chitinophagales</taxon>
        <taxon>Chitinophagaceae</taxon>
        <taxon>Niastella</taxon>
    </lineage>
</organism>